<reference evidence="1 2" key="1">
    <citation type="submission" date="2015-02" db="EMBL/GenBank/DDBJ databases">
        <title>Draft genome of a novel marine cyanobacterium (Chroococcales) isolated from South Atlantic Ocean.</title>
        <authorList>
            <person name="Rigonato J."/>
            <person name="Alvarenga D.O."/>
            <person name="Branco L.H."/>
            <person name="Varani A.M."/>
            <person name="Brandini F.P."/>
            <person name="Fiore M.F."/>
        </authorList>
    </citation>
    <scope>NUCLEOTIDE SEQUENCE [LARGE SCALE GENOMIC DNA]</scope>
    <source>
        <strain evidence="1 2">CENA595</strain>
    </source>
</reference>
<proteinExistence type="predicted"/>
<comment type="caution">
    <text evidence="1">The sequence shown here is derived from an EMBL/GenBank/DDBJ whole genome shotgun (WGS) entry which is preliminary data.</text>
</comment>
<keyword evidence="2" id="KW-1185">Reference proteome</keyword>
<dbReference type="RefSeq" id="WP_045056266.1">
    <property type="nucleotide sequence ID" value="NZ_CAWMDP010000018.1"/>
</dbReference>
<gene>
    <name evidence="1" type="ORF">UH38_19030</name>
</gene>
<protein>
    <submittedName>
        <fullName evidence="1">Uncharacterized protein</fullName>
    </submittedName>
</protein>
<name>A0A0D8ZP51_9CYAN</name>
<sequence length="152" mass="16378">MTKAIAVTGTRRLERGQYARVIAELRLIDADLWHIGDADGVDRLALLTARAKAATYTRHEKNPELPYRAQGAERSTRMIKALAATGGTLHAWVNKPAPTGLKPGKSWGKAQGSGTWGTVALAVGHGLEVVLHPLTDDAIAPDWIKNAQRSLL</sequence>
<evidence type="ECO:0000313" key="1">
    <source>
        <dbReference type="EMBL" id="KJH70244.1"/>
    </source>
</evidence>
<dbReference type="AlphaFoldDB" id="A0A0D8ZP51"/>
<dbReference type="STRING" id="1618023.UH38_19030"/>
<dbReference type="OrthoDB" id="510887at2"/>
<dbReference type="Proteomes" id="UP000032452">
    <property type="component" value="Unassembled WGS sequence"/>
</dbReference>
<dbReference type="PATRIC" id="fig|1618023.3.peg.1808"/>
<dbReference type="EMBL" id="JYON01000025">
    <property type="protein sequence ID" value="KJH70244.1"/>
    <property type="molecule type" value="Genomic_DNA"/>
</dbReference>
<accession>A0A0D8ZP51</accession>
<evidence type="ECO:0000313" key="2">
    <source>
        <dbReference type="Proteomes" id="UP000032452"/>
    </source>
</evidence>
<organism evidence="1 2">
    <name type="scientific">Aliterella atlantica CENA595</name>
    <dbReference type="NCBI Taxonomy" id="1618023"/>
    <lineage>
        <taxon>Bacteria</taxon>
        <taxon>Bacillati</taxon>
        <taxon>Cyanobacteriota</taxon>
        <taxon>Cyanophyceae</taxon>
        <taxon>Chroococcidiopsidales</taxon>
        <taxon>Aliterellaceae</taxon>
        <taxon>Aliterella</taxon>
    </lineage>
</organism>